<evidence type="ECO:0000313" key="3">
    <source>
        <dbReference type="Proteomes" id="UP001521785"/>
    </source>
</evidence>
<organism evidence="2 3">
    <name type="scientific">Paraconiothyrium brasiliense</name>
    <dbReference type="NCBI Taxonomy" id="300254"/>
    <lineage>
        <taxon>Eukaryota</taxon>
        <taxon>Fungi</taxon>
        <taxon>Dikarya</taxon>
        <taxon>Ascomycota</taxon>
        <taxon>Pezizomycotina</taxon>
        <taxon>Dothideomycetes</taxon>
        <taxon>Pleosporomycetidae</taxon>
        <taxon>Pleosporales</taxon>
        <taxon>Massarineae</taxon>
        <taxon>Didymosphaeriaceae</taxon>
        <taxon>Paraconiothyrium</taxon>
    </lineage>
</organism>
<proteinExistence type="predicted"/>
<evidence type="ECO:0000313" key="2">
    <source>
        <dbReference type="EMBL" id="KAL1603806.1"/>
    </source>
</evidence>
<feature type="compositionally biased region" description="Basic and acidic residues" evidence="1">
    <location>
        <begin position="263"/>
        <end position="281"/>
    </location>
</feature>
<accession>A0ABR3RH78</accession>
<dbReference type="Proteomes" id="UP001521785">
    <property type="component" value="Unassembled WGS sequence"/>
</dbReference>
<reference evidence="2 3" key="1">
    <citation type="submission" date="2024-02" db="EMBL/GenBank/DDBJ databases">
        <title>De novo assembly and annotation of 12 fungi associated with fruit tree decline syndrome in Ontario, Canada.</title>
        <authorList>
            <person name="Sulman M."/>
            <person name="Ellouze W."/>
            <person name="Ilyukhin E."/>
        </authorList>
    </citation>
    <scope>NUCLEOTIDE SEQUENCE [LARGE SCALE GENOMIC DNA]</scope>
    <source>
        <strain evidence="2 3">M42-189</strain>
    </source>
</reference>
<feature type="region of interest" description="Disordered" evidence="1">
    <location>
        <begin position="21"/>
        <end position="281"/>
    </location>
</feature>
<dbReference type="EMBL" id="JAKJXO020000006">
    <property type="protein sequence ID" value="KAL1603806.1"/>
    <property type="molecule type" value="Genomic_DNA"/>
</dbReference>
<feature type="compositionally biased region" description="Polar residues" evidence="1">
    <location>
        <begin position="33"/>
        <end position="43"/>
    </location>
</feature>
<feature type="region of interest" description="Disordered" evidence="1">
    <location>
        <begin position="449"/>
        <end position="468"/>
    </location>
</feature>
<feature type="compositionally biased region" description="Basic and acidic residues" evidence="1">
    <location>
        <begin position="59"/>
        <end position="72"/>
    </location>
</feature>
<evidence type="ECO:0000256" key="1">
    <source>
        <dbReference type="SAM" id="MobiDB-lite"/>
    </source>
</evidence>
<comment type="caution">
    <text evidence="2">The sequence shown here is derived from an EMBL/GenBank/DDBJ whole genome shotgun (WGS) entry which is preliminary data.</text>
</comment>
<gene>
    <name evidence="2" type="ORF">SLS60_005397</name>
</gene>
<feature type="compositionally biased region" description="Basic and acidic residues" evidence="1">
    <location>
        <begin position="231"/>
        <end position="242"/>
    </location>
</feature>
<name>A0ABR3RH78_9PLEO</name>
<protein>
    <submittedName>
        <fullName evidence="2">Uncharacterized protein</fullName>
    </submittedName>
</protein>
<sequence>MPPGQSKVEPIETTTKSYKELHENVDGPKRSRFTPQPVETTTRTNRRFPVEPIETITRSSKDAQESEEEGSKRPAKFAPEPVETSHKTSRRFAPEPIETTTRSSKDQPSTQEKDSKLPRRFAPEPVETSTKTNRRFAPQPIEHSEKKSRKKFAEEWENQTSKPRRKFAVEPVETTTKTNRRFAPEPVETSVRSSRKKFADEWSSETAKPRRKFAPEPVETSTRTNCSSRKKFADEWETGIKKQEKKPRKFAPQLMETASRSRRAPEERPPLKRLDKLKTVPHHDIPGPPTNTPAFDFSHNPLFAEIQRATSPLNRRKTPRCRPSHHCFHVPDLDPIESSESEGETPSPIISPYTCRAYCYEKHYYNEPTRMRESVDEQTSGYLLELAAKAAEKQLREQEMAAFPNGNYYEHVDHFVDADDESTSSSKEGSTTFNEVNWDLKEMRQYREEQENQEPTSGISPKSHFKPSPWAIPAAGIKTEKDIIGYQKNEEIERMRREARPPMLGKEIRFPRCDSPEPARFDTTQGCDAVRIAMCYLSEQTQQAEKSEKGESLWCGQGNGKNLSRVSSLWSTASSNHDKKEKEGLWAGCCVKDEAPKGPTGILTPRIETADLLSPCPTPSRGSLLPPTPPASNADFACIDEKLTFALSIDEDYGDDFVTQVYNYLSLGYPSMAQPFDDELSRISNIPVSDLRQDDHLAESKGYIRLGADGNLTDAEITEESCMRWRALRVYIREWAKQHPNMAGDGLGGAGIAARKGSWAV</sequence>
<feature type="compositionally biased region" description="Polar residues" evidence="1">
    <location>
        <begin position="98"/>
        <end position="110"/>
    </location>
</feature>
<keyword evidence="3" id="KW-1185">Reference proteome</keyword>